<evidence type="ECO:0000256" key="3">
    <source>
        <dbReference type="ARBA" id="ARBA00004236"/>
    </source>
</evidence>
<accession>A0A8J2S3B3</accession>
<evidence type="ECO:0000259" key="16">
    <source>
        <dbReference type="PROSITE" id="PS50125"/>
    </source>
</evidence>
<dbReference type="AlphaFoldDB" id="A0A8J2S3B3"/>
<dbReference type="PROSITE" id="PS50011">
    <property type="entry name" value="PROTEIN_KINASE_DOM"/>
    <property type="match status" value="1"/>
</dbReference>
<dbReference type="SUPFAM" id="SSF56112">
    <property type="entry name" value="Protein kinase-like (PK-like)"/>
    <property type="match status" value="1"/>
</dbReference>
<dbReference type="GO" id="GO:0004016">
    <property type="term" value="F:adenylate cyclase activity"/>
    <property type="evidence" value="ECO:0007669"/>
    <property type="project" value="TreeGrafter"/>
</dbReference>
<name>A0A8J2S3B3_9CRUS</name>
<keyword evidence="5" id="KW-1003">Cell membrane</keyword>
<keyword evidence="11" id="KW-0325">Glycoprotein</keyword>
<keyword evidence="18" id="KW-1185">Reference proteome</keyword>
<dbReference type="PANTHER" id="PTHR11920">
    <property type="entry name" value="GUANYLYL CYCLASE"/>
    <property type="match status" value="1"/>
</dbReference>
<dbReference type="InterPro" id="IPR000719">
    <property type="entry name" value="Prot_kinase_dom"/>
</dbReference>
<dbReference type="OrthoDB" id="1890790at2759"/>
<sequence>MNFDGGFLFSSLLGIWLIGPIGICIVTLSILIVCFWRVQGNVIKPEPLIVDTRDFFHNHQNNCFSQSGFQRFDFNYTFAKRNDYSGMWMKQIMFKNKDIHISQKLKKDLCLLRNMHHTNINPLICVIFEDKHLYLITPYCILGSLKDILSDAGISFRKSVIVSLIQDLISGLAYIHHSSIMCHGHMKSSNCLINSCFRLKVTDFGIHRLRGFNPNESLTLVDRLWLAPELLRNQSFHASCQGDIYAFAVILHEIIHRQGPFNVNATPSVDVGFIVNQIRQKKHMFGHTELFRPLIKDDSNIESGCPFYIRCCLEECWQEEPYLRPSIDEVYCRLSFMRNETNSKVVFPNADDELIALQSEKDNKSRLLSNIIPSHAASQLVKGLHVKPQVFESVTLLFTNISNFRRISETSTPHEHIRMLDDLYNIFDSVVQRYHVYKVETVKDTYFVASGLFPQENNHTVEAALLALNLLNSFRSYRVPHSPSIPVFLRIGMHLGPVAAGIIGLDKPRFCLFGDTVNMTSRLSTTGEPLQIQISSECHLALIRKGGFITKERDMTYIKGKGRLQTYWLVGIQPKREV</sequence>
<dbReference type="PANTHER" id="PTHR11920:SF474">
    <property type="entry name" value="RECEPTOR-TYPE GUANYLATE CYCLASE GYC76C"/>
    <property type="match status" value="1"/>
</dbReference>
<evidence type="ECO:0000256" key="11">
    <source>
        <dbReference type="ARBA" id="ARBA00023180"/>
    </source>
</evidence>
<evidence type="ECO:0000256" key="13">
    <source>
        <dbReference type="ARBA" id="ARBA00023293"/>
    </source>
</evidence>
<keyword evidence="8" id="KW-0547">Nucleotide-binding</keyword>
<keyword evidence="6 14" id="KW-0812">Transmembrane</keyword>
<dbReference type="PROSITE" id="PS50125">
    <property type="entry name" value="GUANYLATE_CYCLASE_2"/>
    <property type="match status" value="1"/>
</dbReference>
<dbReference type="GO" id="GO:0035556">
    <property type="term" value="P:intracellular signal transduction"/>
    <property type="evidence" value="ECO:0007669"/>
    <property type="project" value="InterPro"/>
</dbReference>
<keyword evidence="10 14" id="KW-0472">Membrane</keyword>
<dbReference type="InterPro" id="IPR050401">
    <property type="entry name" value="Cyclic_nucleotide_synthase"/>
</dbReference>
<dbReference type="GO" id="GO:0005886">
    <property type="term" value="C:plasma membrane"/>
    <property type="evidence" value="ECO:0007669"/>
    <property type="project" value="UniProtKB-SubCell"/>
</dbReference>
<evidence type="ECO:0000259" key="15">
    <source>
        <dbReference type="PROSITE" id="PS50011"/>
    </source>
</evidence>
<feature type="transmembrane region" description="Helical" evidence="14">
    <location>
        <begin position="12"/>
        <end position="36"/>
    </location>
</feature>
<comment type="caution">
    <text evidence="17">The sequence shown here is derived from an EMBL/GenBank/DDBJ whole genome shotgun (WGS) entry which is preliminary data.</text>
</comment>
<comment type="subcellular location">
    <subcellularLocation>
        <location evidence="3">Cell membrane</location>
    </subcellularLocation>
    <subcellularLocation>
        <location evidence="2">Membrane</location>
        <topology evidence="2">Single-pass membrane protein</topology>
    </subcellularLocation>
</comment>
<dbReference type="EC" id="4.6.1.2" evidence="4"/>
<keyword evidence="12" id="KW-0456">Lyase</keyword>
<evidence type="ECO:0000256" key="1">
    <source>
        <dbReference type="ARBA" id="ARBA00001436"/>
    </source>
</evidence>
<evidence type="ECO:0000256" key="2">
    <source>
        <dbReference type="ARBA" id="ARBA00004167"/>
    </source>
</evidence>
<evidence type="ECO:0000313" key="18">
    <source>
        <dbReference type="Proteomes" id="UP000789390"/>
    </source>
</evidence>
<dbReference type="GO" id="GO:0004672">
    <property type="term" value="F:protein kinase activity"/>
    <property type="evidence" value="ECO:0007669"/>
    <property type="project" value="InterPro"/>
</dbReference>
<dbReference type="GO" id="GO:0004383">
    <property type="term" value="F:guanylate cyclase activity"/>
    <property type="evidence" value="ECO:0007669"/>
    <property type="project" value="UniProtKB-EC"/>
</dbReference>
<evidence type="ECO:0000256" key="12">
    <source>
        <dbReference type="ARBA" id="ARBA00023239"/>
    </source>
</evidence>
<evidence type="ECO:0000256" key="7">
    <source>
        <dbReference type="ARBA" id="ARBA00022729"/>
    </source>
</evidence>
<dbReference type="CDD" id="cd07302">
    <property type="entry name" value="CHD"/>
    <property type="match status" value="1"/>
</dbReference>
<feature type="domain" description="Guanylate cyclase" evidence="16">
    <location>
        <begin position="395"/>
        <end position="524"/>
    </location>
</feature>
<evidence type="ECO:0000256" key="6">
    <source>
        <dbReference type="ARBA" id="ARBA00022692"/>
    </source>
</evidence>
<dbReference type="GO" id="GO:0001653">
    <property type="term" value="F:peptide receptor activity"/>
    <property type="evidence" value="ECO:0007669"/>
    <property type="project" value="TreeGrafter"/>
</dbReference>
<evidence type="ECO:0000313" key="17">
    <source>
        <dbReference type="EMBL" id="CAH0112801.1"/>
    </source>
</evidence>
<feature type="domain" description="Protein kinase" evidence="15">
    <location>
        <begin position="61"/>
        <end position="337"/>
    </location>
</feature>
<protein>
    <recommendedName>
        <fullName evidence="4">guanylate cyclase</fullName>
        <ecNumber evidence="4">4.6.1.2</ecNumber>
    </recommendedName>
</protein>
<dbReference type="InterPro" id="IPR001054">
    <property type="entry name" value="A/G_cyclase"/>
</dbReference>
<dbReference type="GO" id="GO:0007168">
    <property type="term" value="P:receptor guanylyl cyclase signaling pathway"/>
    <property type="evidence" value="ECO:0007669"/>
    <property type="project" value="TreeGrafter"/>
</dbReference>
<gene>
    <name evidence="17" type="ORF">DGAL_LOCUS16594</name>
</gene>
<dbReference type="FunFam" id="3.30.70.1230:FF:000050">
    <property type="entry name" value="Guanylate cyclase"/>
    <property type="match status" value="1"/>
</dbReference>
<dbReference type="SMART" id="SM00044">
    <property type="entry name" value="CYCc"/>
    <property type="match status" value="1"/>
</dbReference>
<keyword evidence="9 14" id="KW-1133">Transmembrane helix</keyword>
<organism evidence="17 18">
    <name type="scientific">Daphnia galeata</name>
    <dbReference type="NCBI Taxonomy" id="27404"/>
    <lineage>
        <taxon>Eukaryota</taxon>
        <taxon>Metazoa</taxon>
        <taxon>Ecdysozoa</taxon>
        <taxon>Arthropoda</taxon>
        <taxon>Crustacea</taxon>
        <taxon>Branchiopoda</taxon>
        <taxon>Diplostraca</taxon>
        <taxon>Cladocera</taxon>
        <taxon>Anomopoda</taxon>
        <taxon>Daphniidae</taxon>
        <taxon>Daphnia</taxon>
    </lineage>
</organism>
<dbReference type="EMBL" id="CAKKLH010000331">
    <property type="protein sequence ID" value="CAH0112801.1"/>
    <property type="molecule type" value="Genomic_DNA"/>
</dbReference>
<reference evidence="17" key="1">
    <citation type="submission" date="2021-11" db="EMBL/GenBank/DDBJ databases">
        <authorList>
            <person name="Schell T."/>
        </authorList>
    </citation>
    <scope>NUCLEOTIDE SEQUENCE</scope>
    <source>
        <strain evidence="17">M5</strain>
    </source>
</reference>
<dbReference type="Proteomes" id="UP000789390">
    <property type="component" value="Unassembled WGS sequence"/>
</dbReference>
<evidence type="ECO:0000256" key="4">
    <source>
        <dbReference type="ARBA" id="ARBA00012202"/>
    </source>
</evidence>
<dbReference type="InterPro" id="IPR029787">
    <property type="entry name" value="Nucleotide_cyclase"/>
</dbReference>
<evidence type="ECO:0000256" key="5">
    <source>
        <dbReference type="ARBA" id="ARBA00022475"/>
    </source>
</evidence>
<evidence type="ECO:0000256" key="10">
    <source>
        <dbReference type="ARBA" id="ARBA00023136"/>
    </source>
</evidence>
<dbReference type="InterPro" id="IPR001245">
    <property type="entry name" value="Ser-Thr/Tyr_kinase_cat_dom"/>
</dbReference>
<dbReference type="Pfam" id="PF00211">
    <property type="entry name" value="Guanylate_cyc"/>
    <property type="match status" value="1"/>
</dbReference>
<evidence type="ECO:0000256" key="9">
    <source>
        <dbReference type="ARBA" id="ARBA00022989"/>
    </source>
</evidence>
<proteinExistence type="predicted"/>
<dbReference type="Pfam" id="PF07714">
    <property type="entry name" value="PK_Tyr_Ser-Thr"/>
    <property type="match status" value="1"/>
</dbReference>
<comment type="catalytic activity">
    <reaction evidence="1">
        <text>GTP = 3',5'-cyclic GMP + diphosphate</text>
        <dbReference type="Rhea" id="RHEA:13665"/>
        <dbReference type="ChEBI" id="CHEBI:33019"/>
        <dbReference type="ChEBI" id="CHEBI:37565"/>
        <dbReference type="ChEBI" id="CHEBI:57746"/>
        <dbReference type="EC" id="4.6.1.2"/>
    </reaction>
</comment>
<dbReference type="InterPro" id="IPR011009">
    <property type="entry name" value="Kinase-like_dom_sf"/>
</dbReference>
<dbReference type="SUPFAM" id="SSF55073">
    <property type="entry name" value="Nucleotide cyclase"/>
    <property type="match status" value="1"/>
</dbReference>
<dbReference type="Gene3D" id="3.30.70.1230">
    <property type="entry name" value="Nucleotide cyclase"/>
    <property type="match status" value="1"/>
</dbReference>
<keyword evidence="7" id="KW-0732">Signal</keyword>
<evidence type="ECO:0000256" key="8">
    <source>
        <dbReference type="ARBA" id="ARBA00022741"/>
    </source>
</evidence>
<dbReference type="Gene3D" id="1.10.510.10">
    <property type="entry name" value="Transferase(Phosphotransferase) domain 1"/>
    <property type="match status" value="1"/>
</dbReference>
<evidence type="ECO:0000256" key="14">
    <source>
        <dbReference type="SAM" id="Phobius"/>
    </source>
</evidence>
<dbReference type="GO" id="GO:0005524">
    <property type="term" value="F:ATP binding"/>
    <property type="evidence" value="ECO:0007669"/>
    <property type="project" value="InterPro"/>
</dbReference>
<keyword evidence="13" id="KW-0141">cGMP biosynthesis</keyword>